<keyword evidence="1" id="KW-0813">Transport</keyword>
<keyword evidence="2" id="KW-0004">4Fe-4S</keyword>
<keyword evidence="3" id="KW-0479">Metal-binding</keyword>
<dbReference type="RefSeq" id="WP_221289584.1">
    <property type="nucleotide sequence ID" value="NZ_AP024597.1"/>
</dbReference>
<dbReference type="PANTHER" id="PTHR30176">
    <property type="entry name" value="FERREDOXIN-TYPE PROTEIN NAPH"/>
    <property type="match status" value="1"/>
</dbReference>
<dbReference type="KEGG" id="csty:KN1_08680"/>
<feature type="transmembrane region" description="Helical" evidence="7">
    <location>
        <begin position="92"/>
        <end position="113"/>
    </location>
</feature>
<keyword evidence="7" id="KW-0472">Membrane</keyword>
<keyword evidence="4" id="KW-0249">Electron transport</keyword>
<feature type="transmembrane region" description="Helical" evidence="7">
    <location>
        <begin position="6"/>
        <end position="24"/>
    </location>
</feature>
<reference evidence="9 10" key="1">
    <citation type="submission" date="2021-04" db="EMBL/GenBank/DDBJ databases">
        <title>Complete genome sequence of Stygiolobus sp. KN-1.</title>
        <authorList>
            <person name="Nakamura K."/>
            <person name="Sakai H."/>
            <person name="Kurosawa N."/>
        </authorList>
    </citation>
    <scope>NUCLEOTIDE SEQUENCE [LARGE SCALE GENOMIC DNA]</scope>
    <source>
        <strain evidence="9 10">KN-1</strain>
    </source>
</reference>
<evidence type="ECO:0000256" key="4">
    <source>
        <dbReference type="ARBA" id="ARBA00022982"/>
    </source>
</evidence>
<feature type="transmembrane region" description="Helical" evidence="7">
    <location>
        <begin position="264"/>
        <end position="285"/>
    </location>
</feature>
<dbReference type="InterPro" id="IPR051684">
    <property type="entry name" value="Electron_Trans/Redox"/>
</dbReference>
<evidence type="ECO:0000259" key="8">
    <source>
        <dbReference type="PROSITE" id="PS51379"/>
    </source>
</evidence>
<name>A0A8D5ZIF6_9CREN</name>
<feature type="transmembrane region" description="Helical" evidence="7">
    <location>
        <begin position="125"/>
        <end position="145"/>
    </location>
</feature>
<feature type="transmembrane region" description="Helical" evidence="7">
    <location>
        <begin position="36"/>
        <end position="56"/>
    </location>
</feature>
<dbReference type="InterPro" id="IPR017896">
    <property type="entry name" value="4Fe4S_Fe-S-bd"/>
</dbReference>
<dbReference type="GO" id="GO:0005886">
    <property type="term" value="C:plasma membrane"/>
    <property type="evidence" value="ECO:0007669"/>
    <property type="project" value="TreeGrafter"/>
</dbReference>
<evidence type="ECO:0000256" key="2">
    <source>
        <dbReference type="ARBA" id="ARBA00022485"/>
    </source>
</evidence>
<feature type="transmembrane region" description="Helical" evidence="7">
    <location>
        <begin position="206"/>
        <end position="228"/>
    </location>
</feature>
<dbReference type="SUPFAM" id="SSF54862">
    <property type="entry name" value="4Fe-4S ferredoxins"/>
    <property type="match status" value="1"/>
</dbReference>
<keyword evidence="5" id="KW-0408">Iron</keyword>
<evidence type="ECO:0000256" key="7">
    <source>
        <dbReference type="SAM" id="Phobius"/>
    </source>
</evidence>
<dbReference type="EMBL" id="AP024597">
    <property type="protein sequence ID" value="BCU69571.1"/>
    <property type="molecule type" value="Genomic_DNA"/>
</dbReference>
<dbReference type="Proteomes" id="UP000825123">
    <property type="component" value="Chromosome"/>
</dbReference>
<feature type="domain" description="4Fe-4S ferredoxin-type" evidence="8">
    <location>
        <begin position="554"/>
        <end position="586"/>
    </location>
</feature>
<feature type="transmembrane region" description="Helical" evidence="7">
    <location>
        <begin position="152"/>
        <end position="168"/>
    </location>
</feature>
<organism evidence="9 10">
    <name type="scientific">Stygiolobus caldivivus</name>
    <dbReference type="NCBI Taxonomy" id="2824673"/>
    <lineage>
        <taxon>Archaea</taxon>
        <taxon>Thermoproteota</taxon>
        <taxon>Thermoprotei</taxon>
        <taxon>Sulfolobales</taxon>
        <taxon>Sulfolobaceae</taxon>
        <taxon>Stygiolobus</taxon>
    </lineage>
</organism>
<keyword evidence="10" id="KW-1185">Reference proteome</keyword>
<evidence type="ECO:0000313" key="10">
    <source>
        <dbReference type="Proteomes" id="UP000825123"/>
    </source>
</evidence>
<dbReference type="PANTHER" id="PTHR30176:SF3">
    <property type="entry name" value="FERREDOXIN-TYPE PROTEIN NAPH"/>
    <property type="match status" value="1"/>
</dbReference>
<accession>A0A8D5ZIF6</accession>
<dbReference type="Gene3D" id="3.30.70.20">
    <property type="match status" value="1"/>
</dbReference>
<proteinExistence type="predicted"/>
<dbReference type="PROSITE" id="PS51379">
    <property type="entry name" value="4FE4S_FER_2"/>
    <property type="match status" value="2"/>
</dbReference>
<keyword evidence="7" id="KW-0812">Transmembrane</keyword>
<protein>
    <submittedName>
        <fullName evidence="9">4Fe-4S ferredoxin</fullName>
    </submittedName>
</protein>
<keyword evidence="6" id="KW-0411">Iron-sulfur</keyword>
<evidence type="ECO:0000256" key="1">
    <source>
        <dbReference type="ARBA" id="ARBA00022448"/>
    </source>
</evidence>
<feature type="domain" description="4Fe-4S ferredoxin-type" evidence="8">
    <location>
        <begin position="589"/>
        <end position="618"/>
    </location>
</feature>
<feature type="transmembrane region" description="Helical" evidence="7">
    <location>
        <begin position="394"/>
        <end position="417"/>
    </location>
</feature>
<sequence length="633" mass="71324">MSDALTLSLIIALSMLAVVFYTVYEVERWKSRNRVLISLYLQGMMLTMNLGGYLYLVYHSAFLFLIINGAYMFFALYPILTFKGELQRKEAVYIPFSILMVVSEAVMGALIYTLQTGLPSTLNDAINNVWFVGVMVSEMVFTLAIKRNVDPTLRKYLIAMLLLMPWFPSVAGIYSFYASAFIMIAATIVVYETLYNQRLRATQDTFTVIELMTIFAFMMIGEFVYFLIDTLTLFDVSMAVAMFWFILRTLSGPNPKRGNYLRDATLAFAIIFTTFVMEFFMGAVLDFLEGVFTPGVAGFISSLSLPWLSPNTPWDLLWDGIDIVGSVLGSTWFLIMMGIEMGFLAFKKMLEIKVREVRVRMVLMIIAYAIYSVYLPNFSPIASQLAYIPYMWSMGVGTMGGVTNAFLMAIIGTYVIYGVLSFLFGSRNLCGVTCTAPLMYQGNFYDSLKVYNRTSKLGKKTMTSKSSKWYRGIALGISLLVLVASIISYLSNNGVLPFTVEGVDITVLIYFIAFDIVWYIVFISIPFMGTFACVTQGWCYWGVFNQAISRVGLFRLKVRDPQVCVTCKTVDCANACPTGITDMRGEFIKKGEMRSIKCVGIGECVDACPHKNIFFYDVRHVISNLFKGRNKGK</sequence>
<dbReference type="GO" id="GO:0051539">
    <property type="term" value="F:4 iron, 4 sulfur cluster binding"/>
    <property type="evidence" value="ECO:0007669"/>
    <property type="project" value="UniProtKB-KW"/>
</dbReference>
<evidence type="ECO:0000256" key="6">
    <source>
        <dbReference type="ARBA" id="ARBA00023014"/>
    </source>
</evidence>
<dbReference type="AlphaFoldDB" id="A0A8D5ZIF6"/>
<dbReference type="GeneID" id="66162622"/>
<feature type="transmembrane region" description="Helical" evidence="7">
    <location>
        <begin position="323"/>
        <end position="345"/>
    </location>
</feature>
<feature type="transmembrane region" description="Helical" evidence="7">
    <location>
        <begin position="502"/>
        <end position="522"/>
    </location>
</feature>
<evidence type="ECO:0000256" key="5">
    <source>
        <dbReference type="ARBA" id="ARBA00023004"/>
    </source>
</evidence>
<feature type="transmembrane region" description="Helical" evidence="7">
    <location>
        <begin position="62"/>
        <end position="80"/>
    </location>
</feature>
<gene>
    <name evidence="9" type="ORF">KN1_08680</name>
</gene>
<evidence type="ECO:0000313" key="9">
    <source>
        <dbReference type="EMBL" id="BCU69571.1"/>
    </source>
</evidence>
<feature type="transmembrane region" description="Helical" evidence="7">
    <location>
        <begin position="469"/>
        <end position="490"/>
    </location>
</feature>
<dbReference type="Pfam" id="PF12838">
    <property type="entry name" value="Fer4_7"/>
    <property type="match status" value="1"/>
</dbReference>
<dbReference type="GO" id="GO:0046872">
    <property type="term" value="F:metal ion binding"/>
    <property type="evidence" value="ECO:0007669"/>
    <property type="project" value="UniProtKB-KW"/>
</dbReference>
<evidence type="ECO:0000256" key="3">
    <source>
        <dbReference type="ARBA" id="ARBA00022723"/>
    </source>
</evidence>
<keyword evidence="7" id="KW-1133">Transmembrane helix</keyword>